<dbReference type="Pfam" id="PF13604">
    <property type="entry name" value="AAA_30"/>
    <property type="match status" value="1"/>
</dbReference>
<evidence type="ECO:0000313" key="3">
    <source>
        <dbReference type="EMBL" id="MFI0793001.1"/>
    </source>
</evidence>
<keyword evidence="4" id="KW-1185">Reference proteome</keyword>
<evidence type="ECO:0000313" key="4">
    <source>
        <dbReference type="Proteomes" id="UP001611075"/>
    </source>
</evidence>
<dbReference type="Proteomes" id="UP001611075">
    <property type="component" value="Unassembled WGS sequence"/>
</dbReference>
<dbReference type="RefSeq" id="WP_387020236.1">
    <property type="nucleotide sequence ID" value="NZ_JBIRPU010000004.1"/>
</dbReference>
<dbReference type="Gene3D" id="3.40.50.300">
    <property type="entry name" value="P-loop containing nucleotide triphosphate hydrolases"/>
    <property type="match status" value="2"/>
</dbReference>
<dbReference type="SUPFAM" id="SSF55464">
    <property type="entry name" value="Origin of replication-binding domain, RBD-like"/>
    <property type="match status" value="1"/>
</dbReference>
<feature type="domain" description="TrwC relaxase" evidence="2">
    <location>
        <begin position="10"/>
        <end position="358"/>
    </location>
</feature>
<dbReference type="InterPro" id="IPR027417">
    <property type="entry name" value="P-loop_NTPase"/>
</dbReference>
<feature type="region of interest" description="Disordered" evidence="1">
    <location>
        <begin position="312"/>
        <end position="362"/>
    </location>
</feature>
<accession>A0ABW7SJC1</accession>
<protein>
    <submittedName>
        <fullName evidence="3">MobF family relaxase</fullName>
    </submittedName>
</protein>
<feature type="region of interest" description="Disordered" evidence="1">
    <location>
        <begin position="1380"/>
        <end position="1422"/>
    </location>
</feature>
<name>A0ABW7SJC1_9ACTN</name>
<dbReference type="Pfam" id="PF08751">
    <property type="entry name" value="TrwC"/>
    <property type="match status" value="1"/>
</dbReference>
<reference evidence="3 4" key="1">
    <citation type="submission" date="2024-10" db="EMBL/GenBank/DDBJ databases">
        <title>The Natural Products Discovery Center: Release of the First 8490 Sequenced Strains for Exploring Actinobacteria Biosynthetic Diversity.</title>
        <authorList>
            <person name="Kalkreuter E."/>
            <person name="Kautsar S.A."/>
            <person name="Yang D."/>
            <person name="Bader C.D."/>
            <person name="Teijaro C.N."/>
            <person name="Fluegel L."/>
            <person name="Davis C.M."/>
            <person name="Simpson J.R."/>
            <person name="Lauterbach L."/>
            <person name="Steele A.D."/>
            <person name="Gui C."/>
            <person name="Meng S."/>
            <person name="Li G."/>
            <person name="Viehrig K."/>
            <person name="Ye F."/>
            <person name="Su P."/>
            <person name="Kiefer A.F."/>
            <person name="Nichols A."/>
            <person name="Cepeda A.J."/>
            <person name="Yan W."/>
            <person name="Fan B."/>
            <person name="Jiang Y."/>
            <person name="Adhikari A."/>
            <person name="Zheng C.-J."/>
            <person name="Schuster L."/>
            <person name="Cowan T.M."/>
            <person name="Smanski M.J."/>
            <person name="Chevrette M.G."/>
            <person name="De Carvalho L.P.S."/>
            <person name="Shen B."/>
        </authorList>
    </citation>
    <scope>NUCLEOTIDE SEQUENCE [LARGE SCALE GENOMIC DNA]</scope>
    <source>
        <strain evidence="3 4">NPDC021253</strain>
    </source>
</reference>
<evidence type="ECO:0000256" key="1">
    <source>
        <dbReference type="SAM" id="MobiDB-lite"/>
    </source>
</evidence>
<dbReference type="SUPFAM" id="SSF52540">
    <property type="entry name" value="P-loop containing nucleoside triphosphate hydrolases"/>
    <property type="match status" value="2"/>
</dbReference>
<dbReference type="NCBIfam" id="NF041492">
    <property type="entry name" value="MobF"/>
    <property type="match status" value="1"/>
</dbReference>
<dbReference type="Gene3D" id="2.30.30.940">
    <property type="match status" value="1"/>
</dbReference>
<organism evidence="3 4">
    <name type="scientific">Micromonospora rubida</name>
    <dbReference type="NCBI Taxonomy" id="2697657"/>
    <lineage>
        <taxon>Bacteria</taxon>
        <taxon>Bacillati</taxon>
        <taxon>Actinomycetota</taxon>
        <taxon>Actinomycetes</taxon>
        <taxon>Micromonosporales</taxon>
        <taxon>Micromonosporaceae</taxon>
        <taxon>Micromonospora</taxon>
    </lineage>
</organism>
<dbReference type="InterPro" id="IPR014862">
    <property type="entry name" value="TrwC"/>
</dbReference>
<dbReference type="EMBL" id="JBIRPU010000004">
    <property type="protein sequence ID" value="MFI0793001.1"/>
    <property type="molecule type" value="Genomic_DNA"/>
</dbReference>
<sequence>MLTVTRISPGDGYRYVMEQVAAGRHDLRPAGHEGPTPYYMNPSARGESPGWWAGNGAAVLGVRGWVFEKQMRNLIGAGRHPTTGFQLGQKWRIYAPMTDEYREEAVRRALAHLPDDATVEQRDKVWHDIMNAPERRAVSAYDVTASPVNSVSLLWAFGDDTVKQDVMASHHAGVRALLDHLQRHGAFTRTGAGGVRQLDTEGLAALVFDHRMSRERDPQLHSHIVVSAKVRTVGANGEPQWLALDGRAFYRATVGARIAYERAVELELRQRLGVTFAARADSGIREIVGFSEASLRQYSKRRGAITEEMNRRVDRQGPAPRSAAAQWRRRAQDATLRTRRPAKGAESTEQAVQRWQAEDRTAGLDTPGQVRRILIGEVHDDTADAARRVLRRARRLRPAGVDEEVLRTAADQLRITGPDRDRVVDAAVRADVHLALARAVHTLGRERAVFGREHLELAIGRVLDITPGDSPHADWRRVQTLAGEAIAKNLGGLRVLTPPALVQWGPTLLRSSDQHSEYTRHRDLQMTTHAVLAAEREVIAYAGRRGARPAPQVAIDAATTMFRLSPEKAAALRFLVGDDRRVTGVVGPAGTGKTYLQRAVVAVARHAGVPVLGLTVGQSAAQLLADATRQPDGTLLRTENIARWLHSHDRPPPGTRAADWQFAPGQWVIIDEASQVSSHDLARLVTQLDAVGGRLIAVGDPAQISAIGPGGLFRYLDSLGATTHLTQVHRFAQPWEGSASLRLRTGDLTVLHEYDRRGRLHGGHRTLLIGQMLDRWAGDLATGHPSMMLVETGDEAADIARRARDILLRAGLVRTGPTVLLRDGNHASVGDTIVTRRNDRRLGAGGAFVANRDQWRIGAVTRDGRLHVTNLRTDASAVLPAAYVARHVQLAYALTVDSVQGQTVHTARALVDDSTTLARLYVMLTRGHTLNEAYVVTDDHPREGTPPQPPTARVAVLADIMRRATPDRSATETERQLWADVDALHVWTPVYDDLSARARIPEYLAIVARISGRTLADRLAQDLALPALIARLTTLREAGHDPADVLRRAIRPREISSADDIAAVLSWRIDRLMARATADPAIATTPALAASYTDRLPTDLTGDVGDALRQVAAICDRRVTALADLAAEHQPAWAHALGAVPQDEAGREQWLGRAEVLVTYRDRYQLTSDHPIGAEPSTGDISRWSAWHRARVALGAATLAGHLTTTGNAELAQLITAQQAIDATAPTYVGDQLRGAHLDLTDAEHRHHDLTLLLAAITTAGQRAATQAQQQQPRWWHRGPSRARMLAARQEAQQRVADAAGHHASLSAKLATLSAGIEQRRERVTDLEAHHGDWQRWYTGALPTRYAGLAAAAEQARRAAARRADLADAVAATTARVRAIDDTRPQPHATPVTAHLTHQADAARRRVSPTPDQTVADATELD</sequence>
<comment type="caution">
    <text evidence="3">The sequence shown here is derived from an EMBL/GenBank/DDBJ whole genome shotgun (WGS) entry which is preliminary data.</text>
</comment>
<evidence type="ECO:0000259" key="2">
    <source>
        <dbReference type="Pfam" id="PF08751"/>
    </source>
</evidence>
<proteinExistence type="predicted"/>
<gene>
    <name evidence="3" type="primary">mobF</name>
    <name evidence="3" type="ORF">ACH4OY_09920</name>
</gene>